<dbReference type="Pfam" id="PF11007">
    <property type="entry name" value="CotJA"/>
    <property type="match status" value="1"/>
</dbReference>
<name>A0A1M6MBS2_9CLOT</name>
<dbReference type="STRING" id="1121298.SAMN05444401_3935"/>
<dbReference type="AlphaFoldDB" id="A0A1M6MBS2"/>
<dbReference type="OrthoDB" id="9800571at2"/>
<protein>
    <submittedName>
        <fullName evidence="1">Spore coat associated protein JA (CotJA)</fullName>
    </submittedName>
</protein>
<sequence length="58" mass="7057">MSVKKYRLAEAYVILQEYRNLFDIRKALKKGTIFKELVRELPGKREDSGYDERQRYDE</sequence>
<organism evidence="1 2">
    <name type="scientific">Clostridium amylolyticum</name>
    <dbReference type="NCBI Taxonomy" id="1121298"/>
    <lineage>
        <taxon>Bacteria</taxon>
        <taxon>Bacillati</taxon>
        <taxon>Bacillota</taxon>
        <taxon>Clostridia</taxon>
        <taxon>Eubacteriales</taxon>
        <taxon>Clostridiaceae</taxon>
        <taxon>Clostridium</taxon>
    </lineage>
</organism>
<keyword evidence="2" id="KW-1185">Reference proteome</keyword>
<proteinExistence type="predicted"/>
<accession>A0A1M6MBS2</accession>
<dbReference type="Proteomes" id="UP000184080">
    <property type="component" value="Unassembled WGS sequence"/>
</dbReference>
<dbReference type="RefSeq" id="WP_083599998.1">
    <property type="nucleotide sequence ID" value="NZ_FQZO01000008.1"/>
</dbReference>
<dbReference type="InterPro" id="IPR020256">
    <property type="entry name" value="Spore_coat_CotJA"/>
</dbReference>
<evidence type="ECO:0000313" key="1">
    <source>
        <dbReference type="EMBL" id="SHJ80894.1"/>
    </source>
</evidence>
<gene>
    <name evidence="1" type="ORF">SAMN05444401_3935</name>
</gene>
<reference evidence="1 2" key="1">
    <citation type="submission" date="2016-11" db="EMBL/GenBank/DDBJ databases">
        <authorList>
            <person name="Jaros S."/>
            <person name="Januszkiewicz K."/>
            <person name="Wedrychowicz H."/>
        </authorList>
    </citation>
    <scope>NUCLEOTIDE SEQUENCE [LARGE SCALE GENOMIC DNA]</scope>
    <source>
        <strain evidence="1 2">DSM 21864</strain>
    </source>
</reference>
<evidence type="ECO:0000313" key="2">
    <source>
        <dbReference type="Proteomes" id="UP000184080"/>
    </source>
</evidence>
<dbReference type="EMBL" id="FQZO01000008">
    <property type="protein sequence ID" value="SHJ80894.1"/>
    <property type="molecule type" value="Genomic_DNA"/>
</dbReference>